<protein>
    <recommendedName>
        <fullName evidence="2">Thioredoxin domain-containing protein</fullName>
    </recommendedName>
</protein>
<dbReference type="InterPro" id="IPR036249">
    <property type="entry name" value="Thioredoxin-like_sf"/>
</dbReference>
<keyword evidence="1" id="KW-1015">Disulfide bond</keyword>
<evidence type="ECO:0000259" key="2">
    <source>
        <dbReference type="PROSITE" id="PS51352"/>
    </source>
</evidence>
<name>A0A7S2KZ93_9STRA</name>
<dbReference type="Pfam" id="PF00085">
    <property type="entry name" value="Thioredoxin"/>
    <property type="match status" value="1"/>
</dbReference>
<dbReference type="CDD" id="cd02947">
    <property type="entry name" value="TRX_family"/>
    <property type="match status" value="1"/>
</dbReference>
<accession>A0A7S2KZ93</accession>
<dbReference type="AlphaFoldDB" id="A0A7S2KZ93"/>
<sequence length="175" mass="19450">MAVCCIGGVCVPYTAILPLVALIAKWIVTKLAPLGIVPSRICKALGIDENTGKDKASSSSCCNKNKCLLEGKVTEIETSEAWEESLQKTKVIVAKFTASWCKPCKAIHPYYKDMAARYEDMMFVEIDVDEADELAQKYSVKMMPTFIVMKNKEEVGRMSGKDEAKLERLVSQHSF</sequence>
<dbReference type="InterPro" id="IPR013766">
    <property type="entry name" value="Thioredoxin_domain"/>
</dbReference>
<gene>
    <name evidence="3" type="ORF">LDAN0321_LOCUS13488</name>
</gene>
<reference evidence="3" key="1">
    <citation type="submission" date="2021-01" db="EMBL/GenBank/DDBJ databases">
        <authorList>
            <person name="Corre E."/>
            <person name="Pelletier E."/>
            <person name="Niang G."/>
            <person name="Scheremetjew M."/>
            <person name="Finn R."/>
            <person name="Kale V."/>
            <person name="Holt S."/>
            <person name="Cochrane G."/>
            <person name="Meng A."/>
            <person name="Brown T."/>
            <person name="Cohen L."/>
        </authorList>
    </citation>
    <scope>NUCLEOTIDE SEQUENCE</scope>
    <source>
        <strain evidence="3">B650</strain>
    </source>
</reference>
<proteinExistence type="predicted"/>
<dbReference type="PROSITE" id="PS51352">
    <property type="entry name" value="THIOREDOXIN_2"/>
    <property type="match status" value="1"/>
</dbReference>
<evidence type="ECO:0000256" key="1">
    <source>
        <dbReference type="ARBA" id="ARBA00023157"/>
    </source>
</evidence>
<dbReference type="SUPFAM" id="SSF52833">
    <property type="entry name" value="Thioredoxin-like"/>
    <property type="match status" value="1"/>
</dbReference>
<evidence type="ECO:0000313" key="3">
    <source>
        <dbReference type="EMBL" id="CAD9591270.1"/>
    </source>
</evidence>
<organism evidence="3">
    <name type="scientific">Leptocylindrus danicus</name>
    <dbReference type="NCBI Taxonomy" id="163516"/>
    <lineage>
        <taxon>Eukaryota</taxon>
        <taxon>Sar</taxon>
        <taxon>Stramenopiles</taxon>
        <taxon>Ochrophyta</taxon>
        <taxon>Bacillariophyta</taxon>
        <taxon>Coscinodiscophyceae</taxon>
        <taxon>Chaetocerotophycidae</taxon>
        <taxon>Leptocylindrales</taxon>
        <taxon>Leptocylindraceae</taxon>
        <taxon>Leptocylindrus</taxon>
    </lineage>
</organism>
<dbReference type="Gene3D" id="3.40.30.10">
    <property type="entry name" value="Glutaredoxin"/>
    <property type="match status" value="1"/>
</dbReference>
<dbReference type="EMBL" id="HBGY01021420">
    <property type="protein sequence ID" value="CAD9591270.1"/>
    <property type="molecule type" value="Transcribed_RNA"/>
</dbReference>
<feature type="domain" description="Thioredoxin" evidence="2">
    <location>
        <begin position="50"/>
        <end position="175"/>
    </location>
</feature>
<dbReference type="PANTHER" id="PTHR46115">
    <property type="entry name" value="THIOREDOXIN-LIKE PROTEIN 1"/>
    <property type="match status" value="1"/>
</dbReference>